<feature type="domain" description="Tyr recombinase" evidence="2">
    <location>
        <begin position="219"/>
        <end position="416"/>
    </location>
</feature>
<dbReference type="InterPro" id="IPR002104">
    <property type="entry name" value="Integrase_catalytic"/>
</dbReference>
<evidence type="ECO:0000313" key="3">
    <source>
        <dbReference type="EMBL" id="GJD44220.1"/>
    </source>
</evidence>
<dbReference type="InterPro" id="IPR013762">
    <property type="entry name" value="Integrase-like_cat_sf"/>
</dbReference>
<dbReference type="Gene3D" id="1.10.443.10">
    <property type="entry name" value="Intergrase catalytic core"/>
    <property type="match status" value="1"/>
</dbReference>
<comment type="caution">
    <text evidence="3">The sequence shown here is derived from an EMBL/GenBank/DDBJ whole genome shotgun (WGS) entry which is preliminary data.</text>
</comment>
<dbReference type="InterPro" id="IPR011010">
    <property type="entry name" value="DNA_brk_join_enz"/>
</dbReference>
<evidence type="ECO:0000259" key="2">
    <source>
        <dbReference type="PROSITE" id="PS51898"/>
    </source>
</evidence>
<accession>A0ABQ4QG80</accession>
<gene>
    <name evidence="3" type="ORF">AFCDBAGC_2086</name>
</gene>
<dbReference type="RefSeq" id="WP_238272147.1">
    <property type="nucleotide sequence ID" value="NZ_BPQG01000030.1"/>
</dbReference>
<dbReference type="Proteomes" id="UP001055117">
    <property type="component" value="Unassembled WGS sequence"/>
</dbReference>
<protein>
    <recommendedName>
        <fullName evidence="2">Tyr recombinase domain-containing protein</fullName>
    </recommendedName>
</protein>
<name>A0ABQ4QG80_9HYPH</name>
<dbReference type="PROSITE" id="PS51898">
    <property type="entry name" value="TYR_RECOMBINASE"/>
    <property type="match status" value="1"/>
</dbReference>
<evidence type="ECO:0000313" key="4">
    <source>
        <dbReference type="Proteomes" id="UP001055117"/>
    </source>
</evidence>
<evidence type="ECO:0000256" key="1">
    <source>
        <dbReference type="ARBA" id="ARBA00023172"/>
    </source>
</evidence>
<dbReference type="EMBL" id="BPQG01000030">
    <property type="protein sequence ID" value="GJD44220.1"/>
    <property type="molecule type" value="Genomic_DNA"/>
</dbReference>
<keyword evidence="1" id="KW-0233">DNA recombination</keyword>
<dbReference type="Pfam" id="PF00589">
    <property type="entry name" value="Phage_integrase"/>
    <property type="match status" value="1"/>
</dbReference>
<dbReference type="SUPFAM" id="SSF56349">
    <property type="entry name" value="DNA breaking-rejoining enzymes"/>
    <property type="match status" value="1"/>
</dbReference>
<organism evidence="3 4">
    <name type="scientific">Methylobacterium cerastii</name>
    <dbReference type="NCBI Taxonomy" id="932741"/>
    <lineage>
        <taxon>Bacteria</taxon>
        <taxon>Pseudomonadati</taxon>
        <taxon>Pseudomonadota</taxon>
        <taxon>Alphaproteobacteria</taxon>
        <taxon>Hyphomicrobiales</taxon>
        <taxon>Methylobacteriaceae</taxon>
        <taxon>Methylobacterium</taxon>
    </lineage>
</organism>
<reference evidence="3 4" key="1">
    <citation type="journal article" date="2021" name="Front. Microbiol.">
        <title>Comprehensive Comparative Genomics and Phenotyping of Methylobacterium Species.</title>
        <authorList>
            <person name="Alessa O."/>
            <person name="Ogura Y."/>
            <person name="Fujitani Y."/>
            <person name="Takami H."/>
            <person name="Hayashi T."/>
            <person name="Sahin N."/>
            <person name="Tani A."/>
        </authorList>
    </citation>
    <scope>NUCLEOTIDE SEQUENCE [LARGE SCALE GENOMIC DNA]</scope>
    <source>
        <strain evidence="3 4">DSM 23679</strain>
    </source>
</reference>
<keyword evidence="4" id="KW-1185">Reference proteome</keyword>
<proteinExistence type="predicted"/>
<sequence length="435" mass="47052">MPKPLPIDTAAKRGKLPARKNPYWQGVSGGRGGVSLGYRKPARGAGSWVAKLVIDGKRVEERLAPADDAKADTDAISYPAAVTASLAWAREHFARLEAAVDAEVASRAPTVRSAVVNYGMSRRARSERAGRNAEGRLAKYVLTDDAFAALHLTRLTAGAILAWRRRLPARLATSSVNRLLNDLRAALNSEADQHRRGLPAGLVGEIKSGTKATAAAPNARKQILTDVEVRRIVEAAAVVDPSGDFGHLVMVSAATGARFSQIARLTVGDVQVDRMRIMVPTSRKGRSVKATEHIAVPIGADVLANLQPILAGRNAREPLLLRWSHRRSDQPGRWERHERRAWGEAYEVEKPWAATVARAAVPADTVMLSLRHSSIVRGLRAGLPVRLVGALHDTSVQMIEQHYAAYIVDATEEIARRAVMTLAPVEPTLLQPVAA</sequence>